<feature type="transmembrane region" description="Helical" evidence="1">
    <location>
        <begin position="45"/>
        <end position="62"/>
    </location>
</feature>
<evidence type="ECO:0000256" key="1">
    <source>
        <dbReference type="SAM" id="Phobius"/>
    </source>
</evidence>
<dbReference type="InterPro" id="IPR026272">
    <property type="entry name" value="SdpI"/>
</dbReference>
<feature type="transmembrane region" description="Helical" evidence="1">
    <location>
        <begin position="83"/>
        <end position="105"/>
    </location>
</feature>
<dbReference type="RefSeq" id="WP_307392768.1">
    <property type="nucleotide sequence ID" value="NZ_BAAADK010000011.1"/>
</dbReference>
<protein>
    <submittedName>
        <fullName evidence="2">Membrane protein</fullName>
    </submittedName>
</protein>
<dbReference type="EMBL" id="JAUSTY010000005">
    <property type="protein sequence ID" value="MDQ0165542.1"/>
    <property type="molecule type" value="Genomic_DNA"/>
</dbReference>
<dbReference type="PIRSF" id="PIRSF038959">
    <property type="entry name" value="SdpI"/>
    <property type="match status" value="1"/>
</dbReference>
<keyword evidence="3" id="KW-1185">Reference proteome</keyword>
<organism evidence="2 3">
    <name type="scientific">Caldalkalibacillus horti</name>
    <dbReference type="NCBI Taxonomy" id="77523"/>
    <lineage>
        <taxon>Bacteria</taxon>
        <taxon>Bacillati</taxon>
        <taxon>Bacillota</taxon>
        <taxon>Bacilli</taxon>
        <taxon>Bacillales</taxon>
        <taxon>Bacillaceae</taxon>
        <taxon>Caldalkalibacillus</taxon>
    </lineage>
</organism>
<keyword evidence="1" id="KW-0812">Transmembrane</keyword>
<keyword evidence="1" id="KW-0472">Membrane</keyword>
<dbReference type="Proteomes" id="UP001235840">
    <property type="component" value="Unassembled WGS sequence"/>
</dbReference>
<evidence type="ECO:0000313" key="3">
    <source>
        <dbReference type="Proteomes" id="UP001235840"/>
    </source>
</evidence>
<dbReference type="PANTHER" id="PTHR37810:SF5">
    <property type="entry name" value="IMMUNITY PROTEIN SDPI"/>
    <property type="match status" value="1"/>
</dbReference>
<feature type="transmembrane region" description="Helical" evidence="1">
    <location>
        <begin position="181"/>
        <end position="201"/>
    </location>
</feature>
<evidence type="ECO:0000313" key="2">
    <source>
        <dbReference type="EMBL" id="MDQ0165542.1"/>
    </source>
</evidence>
<keyword evidence="1" id="KW-1133">Transmembrane helix</keyword>
<dbReference type="PANTHER" id="PTHR37810">
    <property type="entry name" value="IMMUNITY PROTEIN SDPI"/>
    <property type="match status" value="1"/>
</dbReference>
<comment type="caution">
    <text evidence="2">The sequence shown here is derived from an EMBL/GenBank/DDBJ whole genome shotgun (WGS) entry which is preliminary data.</text>
</comment>
<gene>
    <name evidence="2" type="ORF">J2S11_001443</name>
</gene>
<name>A0ABT9VXK2_9BACI</name>
<feature type="transmembrane region" description="Helical" evidence="1">
    <location>
        <begin position="111"/>
        <end position="131"/>
    </location>
</feature>
<reference evidence="2 3" key="1">
    <citation type="submission" date="2023-07" db="EMBL/GenBank/DDBJ databases">
        <title>Genomic Encyclopedia of Type Strains, Phase IV (KMG-IV): sequencing the most valuable type-strain genomes for metagenomic binning, comparative biology and taxonomic classification.</title>
        <authorList>
            <person name="Goeker M."/>
        </authorList>
    </citation>
    <scope>NUCLEOTIDE SEQUENCE [LARGE SCALE GENOMIC DNA]</scope>
    <source>
        <strain evidence="2 3">DSM 12751</strain>
    </source>
</reference>
<feature type="transmembrane region" description="Helical" evidence="1">
    <location>
        <begin position="155"/>
        <end position="175"/>
    </location>
</feature>
<accession>A0ABT9VXK2</accession>
<sequence length="207" mass="22900">MKKLVFPLLLVSIAILASLWLLPQLPKQIVTNVEYNSTTMSKNVTVWLIPIVMSILIVILGLTSSWIKNRVSHARMSKPIASILNNVLFVLLLVHGIILAYGMGYNLNENMIGPLVTGAVFIAVGNFFPRLKPSSLELKRSASIDENVWRSIQRFISKAFVMCGALMLLCILIPGPAMLPIFIGILLLSIAVICAGFYYNFKRAIAK</sequence>
<proteinExistence type="predicted"/>